<keyword evidence="1" id="KW-0175">Coiled coil</keyword>
<reference evidence="4 5" key="1">
    <citation type="submission" date="2019-03" db="EMBL/GenBank/DDBJ databases">
        <title>Genomic Encyclopedia of Archaeal and Bacterial Type Strains, Phase II (KMG-II): from individual species to whole genera.</title>
        <authorList>
            <person name="Goeker M."/>
        </authorList>
    </citation>
    <scope>NUCLEOTIDE SEQUENCE [LARGE SCALE GENOMIC DNA]</scope>
    <source>
        <strain evidence="4 5">ATCC 25309</strain>
    </source>
</reference>
<evidence type="ECO:0000313" key="4">
    <source>
        <dbReference type="EMBL" id="TDU73054.1"/>
    </source>
</evidence>
<sequence>MLEIFESPLNTFVMGFALGSVFLVMAYFSHWKTKGEFKRYKSHLSDKLELDAKQLQDTNKERARLSQENEHLRIQVNRLNERPDNKLQRELEVLARAEKHMLINAPGFAPAWEMAKSQALSQMETEEKGMSFPQKIFRKLIGPGTGGNGTALTENASSNGNHNKSGATETATTTTAA</sequence>
<feature type="region of interest" description="Disordered" evidence="2">
    <location>
        <begin position="142"/>
        <end position="177"/>
    </location>
</feature>
<keyword evidence="3" id="KW-0812">Transmembrane</keyword>
<keyword evidence="3" id="KW-0472">Membrane</keyword>
<evidence type="ECO:0000256" key="1">
    <source>
        <dbReference type="SAM" id="Coils"/>
    </source>
</evidence>
<keyword evidence="3" id="KW-1133">Transmembrane helix</keyword>
<evidence type="ECO:0000313" key="5">
    <source>
        <dbReference type="Proteomes" id="UP000295662"/>
    </source>
</evidence>
<feature type="compositionally biased region" description="Polar residues" evidence="2">
    <location>
        <begin position="150"/>
        <end position="166"/>
    </location>
</feature>
<dbReference type="Proteomes" id="UP000295662">
    <property type="component" value="Unassembled WGS sequence"/>
</dbReference>
<dbReference type="EMBL" id="SOCA01000002">
    <property type="protein sequence ID" value="TDU73054.1"/>
    <property type="molecule type" value="Genomic_DNA"/>
</dbReference>
<feature type="coiled-coil region" evidence="1">
    <location>
        <begin position="48"/>
        <end position="82"/>
    </location>
</feature>
<dbReference type="OrthoDB" id="192198at2"/>
<gene>
    <name evidence="4" type="ORF">EI77_01521</name>
</gene>
<feature type="transmembrane region" description="Helical" evidence="3">
    <location>
        <begin position="12"/>
        <end position="31"/>
    </location>
</feature>
<accession>A0A4R7S419</accession>
<evidence type="ECO:0000256" key="3">
    <source>
        <dbReference type="SAM" id="Phobius"/>
    </source>
</evidence>
<proteinExistence type="predicted"/>
<comment type="caution">
    <text evidence="4">The sequence shown here is derived from an EMBL/GenBank/DDBJ whole genome shotgun (WGS) entry which is preliminary data.</text>
</comment>
<evidence type="ECO:0000256" key="2">
    <source>
        <dbReference type="SAM" id="MobiDB-lite"/>
    </source>
</evidence>
<keyword evidence="5" id="KW-1185">Reference proteome</keyword>
<protein>
    <submittedName>
        <fullName evidence="4">Uncharacterized protein</fullName>
    </submittedName>
</protein>
<dbReference type="RefSeq" id="WP_133794243.1">
    <property type="nucleotide sequence ID" value="NZ_SOCA01000002.1"/>
</dbReference>
<name>A0A4R7S419_9BACT</name>
<organism evidence="4 5">
    <name type="scientific">Prosthecobacter fusiformis</name>
    <dbReference type="NCBI Taxonomy" id="48464"/>
    <lineage>
        <taxon>Bacteria</taxon>
        <taxon>Pseudomonadati</taxon>
        <taxon>Verrucomicrobiota</taxon>
        <taxon>Verrucomicrobiia</taxon>
        <taxon>Verrucomicrobiales</taxon>
        <taxon>Verrucomicrobiaceae</taxon>
        <taxon>Prosthecobacter</taxon>
    </lineage>
</organism>
<dbReference type="AlphaFoldDB" id="A0A4R7S419"/>
<feature type="compositionally biased region" description="Low complexity" evidence="2">
    <location>
        <begin position="167"/>
        <end position="177"/>
    </location>
</feature>